<name>A0AAD6T991_9AGAR</name>
<feature type="region of interest" description="Disordered" evidence="1">
    <location>
        <begin position="295"/>
        <end position="328"/>
    </location>
</feature>
<evidence type="ECO:0000313" key="2">
    <source>
        <dbReference type="EMBL" id="KAJ7040143.1"/>
    </source>
</evidence>
<keyword evidence="3" id="KW-1185">Reference proteome</keyword>
<accession>A0AAD6T991</accession>
<proteinExistence type="predicted"/>
<dbReference type="AlphaFoldDB" id="A0AAD6T991"/>
<comment type="caution">
    <text evidence="2">The sequence shown here is derived from an EMBL/GenBank/DDBJ whole genome shotgun (WGS) entry which is preliminary data.</text>
</comment>
<sequence>MTSHAKTNAALLRAQLKPVLPNSFASSSSPLSPTGATAVTATLILLGSSSRAVSLSALPTNSQHVNGDNGYCGAPASVSLNFALGLKGEGPFHPSPSCLMLRAATPVRLLRAFKAAEAGNEHDESRIEQSTRGGDRSSQELALPARMGNVSPAGWVKTAYLSTFFFFWHHITFHDPSFVPISLLHVPTIPRCQRPPVHPPHPPHHRRTCARAVAAKSRLRGLNRTRRGYVHALRVESPRTETVRVESPHAGMIVAAACVASAPHLRVLRAHYPLLLLPLSSQRFPPYAHVLTHSPAQKRDETLPSHSGQTPFQPRRFNANANTSLDQA</sequence>
<feature type="region of interest" description="Disordered" evidence="1">
    <location>
        <begin position="118"/>
        <end position="139"/>
    </location>
</feature>
<dbReference type="EMBL" id="JARJCM010000023">
    <property type="protein sequence ID" value="KAJ7040143.1"/>
    <property type="molecule type" value="Genomic_DNA"/>
</dbReference>
<dbReference type="Proteomes" id="UP001218188">
    <property type="component" value="Unassembled WGS sequence"/>
</dbReference>
<protein>
    <submittedName>
        <fullName evidence="2">Uncharacterized protein</fullName>
    </submittedName>
</protein>
<feature type="compositionally biased region" description="Basic and acidic residues" evidence="1">
    <location>
        <begin position="119"/>
        <end position="138"/>
    </location>
</feature>
<organism evidence="2 3">
    <name type="scientific">Mycena alexandri</name>
    <dbReference type="NCBI Taxonomy" id="1745969"/>
    <lineage>
        <taxon>Eukaryota</taxon>
        <taxon>Fungi</taxon>
        <taxon>Dikarya</taxon>
        <taxon>Basidiomycota</taxon>
        <taxon>Agaricomycotina</taxon>
        <taxon>Agaricomycetes</taxon>
        <taxon>Agaricomycetidae</taxon>
        <taxon>Agaricales</taxon>
        <taxon>Marasmiineae</taxon>
        <taxon>Mycenaceae</taxon>
        <taxon>Mycena</taxon>
    </lineage>
</organism>
<reference evidence="2" key="1">
    <citation type="submission" date="2023-03" db="EMBL/GenBank/DDBJ databases">
        <title>Massive genome expansion in bonnet fungi (Mycena s.s.) driven by repeated elements and novel gene families across ecological guilds.</title>
        <authorList>
            <consortium name="Lawrence Berkeley National Laboratory"/>
            <person name="Harder C.B."/>
            <person name="Miyauchi S."/>
            <person name="Viragh M."/>
            <person name="Kuo A."/>
            <person name="Thoen E."/>
            <person name="Andreopoulos B."/>
            <person name="Lu D."/>
            <person name="Skrede I."/>
            <person name="Drula E."/>
            <person name="Henrissat B."/>
            <person name="Morin E."/>
            <person name="Kohler A."/>
            <person name="Barry K."/>
            <person name="LaButti K."/>
            <person name="Morin E."/>
            <person name="Salamov A."/>
            <person name="Lipzen A."/>
            <person name="Mereny Z."/>
            <person name="Hegedus B."/>
            <person name="Baldrian P."/>
            <person name="Stursova M."/>
            <person name="Weitz H."/>
            <person name="Taylor A."/>
            <person name="Grigoriev I.V."/>
            <person name="Nagy L.G."/>
            <person name="Martin F."/>
            <person name="Kauserud H."/>
        </authorList>
    </citation>
    <scope>NUCLEOTIDE SEQUENCE</scope>
    <source>
        <strain evidence="2">CBHHK200</strain>
    </source>
</reference>
<gene>
    <name evidence="2" type="ORF">C8F04DRAFT_1314035</name>
</gene>
<evidence type="ECO:0000256" key="1">
    <source>
        <dbReference type="SAM" id="MobiDB-lite"/>
    </source>
</evidence>
<evidence type="ECO:0000313" key="3">
    <source>
        <dbReference type="Proteomes" id="UP001218188"/>
    </source>
</evidence>
<feature type="compositionally biased region" description="Polar residues" evidence="1">
    <location>
        <begin position="319"/>
        <end position="328"/>
    </location>
</feature>